<evidence type="ECO:0000256" key="2">
    <source>
        <dbReference type="SAM" id="Coils"/>
    </source>
</evidence>
<evidence type="ECO:0000313" key="5">
    <source>
        <dbReference type="EMBL" id="UXX78649.1"/>
    </source>
</evidence>
<reference evidence="5" key="1">
    <citation type="submission" date="2022-10" db="EMBL/GenBank/DDBJ databases">
        <title>Comparative genomics and taxonomic characterization of three novel marine species of genus Reichenbachiella exhibiting antioxidant and polysaccharide degradation activities.</title>
        <authorList>
            <person name="Muhammad N."/>
            <person name="Lee Y.-J."/>
            <person name="Ko J."/>
            <person name="Kim S.-G."/>
        </authorList>
    </citation>
    <scope>NUCLEOTIDE SEQUENCE</scope>
    <source>
        <strain evidence="5">Wsw4-B4</strain>
    </source>
</reference>
<sequence length="653" mass="74950">MSSKPSNFVIILLQTYICRAILFIGLGYILVPYPCQAQLSEDSVRKIFELPIENFSEYEKLATLANTLNNASPVDALKILPKLEQHLDKADFRYQFYFYKTKGHNYTQFEKYDSALIFLTKAEKLARKNKDNRLLSLAISDQGLRLASLNLFAESLEKFQSALEAIQGMNELNLESNCLNQMGHIYRKTKDYDQAIVSLNQSLAIKRQLDLPVENTLNELANVYYYQGQYDKVMEMDLSLAEENRKKGNIRALSFNLNNVGEDFIALKKHEQAIPYFLEAIELKKINGNENLLLSSYLGIASCYASLRNYPITKSYYDSARAIAMKGSHDNKMEYFNYVYQFEKGRGNFEMALTNYQQMIAYKDSIFNEKNANKIGELKTKYNTEQKEMQIERQEEQLATQSMYRNALIAGVIALLVIITLVYRSERIKTRKNQEIEEKNSLIEKSLQEKESLLKEIHHRVKNNLQVISSLLNMQSRTTENEEILDAFQQGQSRVRAMSLIHQKLYQTDNLSEIDFQEYTSQLIDQLSTLYTGNKDDITTEVRANDIKLDIDTAIPLGLILNELISNSFKYAFKNVSHGKIKVDMERLADGKIQLAISDNGQGLPSDFNLEATKTLGLKLVNILTKQLKGKLAYKSTTDSIFIITFHEIKLSA</sequence>
<name>A0ABY6CZ13_9BACT</name>
<dbReference type="InterPro" id="IPR005467">
    <property type="entry name" value="His_kinase_dom"/>
</dbReference>
<dbReference type="Pfam" id="PF13181">
    <property type="entry name" value="TPR_8"/>
    <property type="match status" value="1"/>
</dbReference>
<accession>A0ABY6CZ13</accession>
<dbReference type="SMART" id="SM00028">
    <property type="entry name" value="TPR"/>
    <property type="match status" value="5"/>
</dbReference>
<evidence type="ECO:0000313" key="6">
    <source>
        <dbReference type="Proteomes" id="UP001062165"/>
    </source>
</evidence>
<dbReference type="Gene3D" id="3.30.565.10">
    <property type="entry name" value="Histidine kinase-like ATPase, C-terminal domain"/>
    <property type="match status" value="1"/>
</dbReference>
<proteinExistence type="predicted"/>
<dbReference type="Pfam" id="PF07568">
    <property type="entry name" value="HisKA_2"/>
    <property type="match status" value="1"/>
</dbReference>
<dbReference type="Proteomes" id="UP001062165">
    <property type="component" value="Chromosome"/>
</dbReference>
<dbReference type="InterPro" id="IPR019734">
    <property type="entry name" value="TPR_rpt"/>
</dbReference>
<keyword evidence="2" id="KW-0175">Coiled coil</keyword>
<keyword evidence="3" id="KW-0472">Membrane</keyword>
<dbReference type="PROSITE" id="PS50005">
    <property type="entry name" value="TPR"/>
    <property type="match status" value="2"/>
</dbReference>
<dbReference type="InterPro" id="IPR003594">
    <property type="entry name" value="HATPase_dom"/>
</dbReference>
<feature type="repeat" description="TPR" evidence="1">
    <location>
        <begin position="176"/>
        <end position="209"/>
    </location>
</feature>
<dbReference type="SUPFAM" id="SSF48452">
    <property type="entry name" value="TPR-like"/>
    <property type="match status" value="2"/>
</dbReference>
<organism evidence="5 6">
    <name type="scientific">Reichenbachiella carrageenanivorans</name>
    <dbReference type="NCBI Taxonomy" id="2979869"/>
    <lineage>
        <taxon>Bacteria</taxon>
        <taxon>Pseudomonadati</taxon>
        <taxon>Bacteroidota</taxon>
        <taxon>Cytophagia</taxon>
        <taxon>Cytophagales</taxon>
        <taxon>Reichenbachiellaceae</taxon>
        <taxon>Reichenbachiella</taxon>
    </lineage>
</organism>
<feature type="coiled-coil region" evidence="2">
    <location>
        <begin position="429"/>
        <end position="456"/>
    </location>
</feature>
<feature type="repeat" description="TPR" evidence="1">
    <location>
        <begin position="254"/>
        <end position="287"/>
    </location>
</feature>
<keyword evidence="3" id="KW-0812">Transmembrane</keyword>
<keyword evidence="6" id="KW-1185">Reference proteome</keyword>
<feature type="transmembrane region" description="Helical" evidence="3">
    <location>
        <begin position="403"/>
        <end position="423"/>
    </location>
</feature>
<dbReference type="Pfam" id="PF13424">
    <property type="entry name" value="TPR_12"/>
    <property type="match status" value="1"/>
</dbReference>
<dbReference type="Gene3D" id="1.25.40.10">
    <property type="entry name" value="Tetratricopeptide repeat domain"/>
    <property type="match status" value="2"/>
</dbReference>
<evidence type="ECO:0000256" key="3">
    <source>
        <dbReference type="SAM" id="Phobius"/>
    </source>
</evidence>
<dbReference type="SMART" id="SM00387">
    <property type="entry name" value="HATPase_c"/>
    <property type="match status" value="1"/>
</dbReference>
<gene>
    <name evidence="5" type="ORF">N7E81_14910</name>
</gene>
<dbReference type="Pfam" id="PF02518">
    <property type="entry name" value="HATPase_c"/>
    <property type="match status" value="1"/>
</dbReference>
<dbReference type="PANTHER" id="PTHR43065">
    <property type="entry name" value="SENSOR HISTIDINE KINASE"/>
    <property type="match status" value="1"/>
</dbReference>
<feature type="domain" description="Histidine kinase" evidence="4">
    <location>
        <begin position="456"/>
        <end position="650"/>
    </location>
</feature>
<dbReference type="Gene3D" id="3.30.450.20">
    <property type="entry name" value="PAS domain"/>
    <property type="match status" value="1"/>
</dbReference>
<dbReference type="InterPro" id="IPR011495">
    <property type="entry name" value="Sig_transdc_His_kin_sub2_dim/P"/>
</dbReference>
<dbReference type="PROSITE" id="PS50109">
    <property type="entry name" value="HIS_KIN"/>
    <property type="match status" value="1"/>
</dbReference>
<feature type="transmembrane region" description="Helical" evidence="3">
    <location>
        <begin position="7"/>
        <end position="31"/>
    </location>
</feature>
<protein>
    <recommendedName>
        <fullName evidence="4">Histidine kinase domain-containing protein</fullName>
    </recommendedName>
</protein>
<dbReference type="SUPFAM" id="SSF55874">
    <property type="entry name" value="ATPase domain of HSP90 chaperone/DNA topoisomerase II/histidine kinase"/>
    <property type="match status" value="1"/>
</dbReference>
<dbReference type="InterPro" id="IPR036890">
    <property type="entry name" value="HATPase_C_sf"/>
</dbReference>
<dbReference type="PANTHER" id="PTHR43065:SF23">
    <property type="entry name" value="SENSOR HISTIDINE KINASE PDTAS"/>
    <property type="match status" value="1"/>
</dbReference>
<dbReference type="RefSeq" id="WP_263050394.1">
    <property type="nucleotide sequence ID" value="NZ_CP106735.1"/>
</dbReference>
<keyword evidence="3" id="KW-1133">Transmembrane helix</keyword>
<dbReference type="EMBL" id="CP106735">
    <property type="protein sequence ID" value="UXX78649.1"/>
    <property type="molecule type" value="Genomic_DNA"/>
</dbReference>
<evidence type="ECO:0000259" key="4">
    <source>
        <dbReference type="PROSITE" id="PS50109"/>
    </source>
</evidence>
<evidence type="ECO:0000256" key="1">
    <source>
        <dbReference type="PROSITE-ProRule" id="PRU00339"/>
    </source>
</evidence>
<keyword evidence="1" id="KW-0802">TPR repeat</keyword>
<dbReference type="InterPro" id="IPR011990">
    <property type="entry name" value="TPR-like_helical_dom_sf"/>
</dbReference>